<accession>A0A8K0NYD2</accession>
<gene>
    <name evidence="1" type="ORF">J437_LFUL002721</name>
</gene>
<organism evidence="1 2">
    <name type="scientific">Ladona fulva</name>
    <name type="common">Scarce chaser dragonfly</name>
    <name type="synonym">Libellula fulva</name>
    <dbReference type="NCBI Taxonomy" id="123851"/>
    <lineage>
        <taxon>Eukaryota</taxon>
        <taxon>Metazoa</taxon>
        <taxon>Ecdysozoa</taxon>
        <taxon>Arthropoda</taxon>
        <taxon>Hexapoda</taxon>
        <taxon>Insecta</taxon>
        <taxon>Pterygota</taxon>
        <taxon>Palaeoptera</taxon>
        <taxon>Odonata</taxon>
        <taxon>Epiprocta</taxon>
        <taxon>Anisoptera</taxon>
        <taxon>Libelluloidea</taxon>
        <taxon>Libellulidae</taxon>
        <taxon>Ladona</taxon>
    </lineage>
</organism>
<dbReference type="AlphaFoldDB" id="A0A8K0NYD2"/>
<feature type="non-terminal residue" evidence="1">
    <location>
        <position position="102"/>
    </location>
</feature>
<dbReference type="PANTHER" id="PTHR21325:SF31">
    <property type="entry name" value="GH22081P-RELATED"/>
    <property type="match status" value="1"/>
</dbReference>
<proteinExistence type="predicted"/>
<evidence type="ECO:0000313" key="2">
    <source>
        <dbReference type="Proteomes" id="UP000792457"/>
    </source>
</evidence>
<protein>
    <submittedName>
        <fullName evidence="1">Uncharacterized protein</fullName>
    </submittedName>
</protein>
<keyword evidence="2" id="KW-1185">Reference proteome</keyword>
<sequence>MVIGSNDICIFACFDKDRHSGEMHLKMLRDALDYLHENVPRALVNLVLMPDILALHRIAKKPNICELTHIVECPCMFGANAASKIEFANKTLEDYRRVEREL</sequence>
<dbReference type="Proteomes" id="UP000792457">
    <property type="component" value="Unassembled WGS sequence"/>
</dbReference>
<dbReference type="PANTHER" id="PTHR21325">
    <property type="entry name" value="PHOSPHOLIPASE B, PLB1"/>
    <property type="match status" value="1"/>
</dbReference>
<name>A0A8K0NYD2_LADFU</name>
<dbReference type="InterPro" id="IPR038885">
    <property type="entry name" value="PLB1"/>
</dbReference>
<dbReference type="GO" id="GO:0006644">
    <property type="term" value="P:phospholipid metabolic process"/>
    <property type="evidence" value="ECO:0007669"/>
    <property type="project" value="TreeGrafter"/>
</dbReference>
<reference evidence="1" key="1">
    <citation type="submission" date="2013-04" db="EMBL/GenBank/DDBJ databases">
        <authorList>
            <person name="Qu J."/>
            <person name="Murali S.C."/>
            <person name="Bandaranaike D."/>
            <person name="Bellair M."/>
            <person name="Blankenburg K."/>
            <person name="Chao H."/>
            <person name="Dinh H."/>
            <person name="Doddapaneni H."/>
            <person name="Downs B."/>
            <person name="Dugan-Rocha S."/>
            <person name="Elkadiri S."/>
            <person name="Gnanaolivu R.D."/>
            <person name="Hernandez B."/>
            <person name="Javaid M."/>
            <person name="Jayaseelan J.C."/>
            <person name="Lee S."/>
            <person name="Li M."/>
            <person name="Ming W."/>
            <person name="Munidasa M."/>
            <person name="Muniz J."/>
            <person name="Nguyen L."/>
            <person name="Ongeri F."/>
            <person name="Osuji N."/>
            <person name="Pu L.-L."/>
            <person name="Puazo M."/>
            <person name="Qu C."/>
            <person name="Quiroz J."/>
            <person name="Raj R."/>
            <person name="Weissenberger G."/>
            <person name="Xin Y."/>
            <person name="Zou X."/>
            <person name="Han Y."/>
            <person name="Richards S."/>
            <person name="Worley K."/>
            <person name="Muzny D."/>
            <person name="Gibbs R."/>
        </authorList>
    </citation>
    <scope>NUCLEOTIDE SEQUENCE</scope>
    <source>
        <strain evidence="1">Sampled in the wild</strain>
    </source>
</reference>
<dbReference type="GO" id="GO:0004620">
    <property type="term" value="F:phospholipase activity"/>
    <property type="evidence" value="ECO:0007669"/>
    <property type="project" value="InterPro"/>
</dbReference>
<evidence type="ECO:0000313" key="1">
    <source>
        <dbReference type="EMBL" id="KAG8226282.1"/>
    </source>
</evidence>
<reference evidence="1" key="2">
    <citation type="submission" date="2017-10" db="EMBL/GenBank/DDBJ databases">
        <title>Ladona fulva Genome sequencing and assembly.</title>
        <authorList>
            <person name="Murali S."/>
            <person name="Richards S."/>
            <person name="Bandaranaike D."/>
            <person name="Bellair M."/>
            <person name="Blankenburg K."/>
            <person name="Chao H."/>
            <person name="Dinh H."/>
            <person name="Doddapaneni H."/>
            <person name="Dugan-Rocha S."/>
            <person name="Elkadiri S."/>
            <person name="Gnanaolivu R."/>
            <person name="Hernandez B."/>
            <person name="Skinner E."/>
            <person name="Javaid M."/>
            <person name="Lee S."/>
            <person name="Li M."/>
            <person name="Ming W."/>
            <person name="Munidasa M."/>
            <person name="Muniz J."/>
            <person name="Nguyen L."/>
            <person name="Hughes D."/>
            <person name="Osuji N."/>
            <person name="Pu L.-L."/>
            <person name="Puazo M."/>
            <person name="Qu C."/>
            <person name="Quiroz J."/>
            <person name="Raj R."/>
            <person name="Weissenberger G."/>
            <person name="Xin Y."/>
            <person name="Zou X."/>
            <person name="Han Y."/>
            <person name="Worley K."/>
            <person name="Muzny D."/>
            <person name="Gibbs R."/>
        </authorList>
    </citation>
    <scope>NUCLEOTIDE SEQUENCE</scope>
    <source>
        <strain evidence="1">Sampled in the wild</strain>
    </source>
</reference>
<dbReference type="OrthoDB" id="10265800at2759"/>
<dbReference type="EMBL" id="KZ308274">
    <property type="protein sequence ID" value="KAG8226282.1"/>
    <property type="molecule type" value="Genomic_DNA"/>
</dbReference>
<comment type="caution">
    <text evidence="1">The sequence shown here is derived from an EMBL/GenBank/DDBJ whole genome shotgun (WGS) entry which is preliminary data.</text>
</comment>